<accession>A0A6H5J2S7</accession>
<name>A0A6H5J2S7_9HYME</name>
<gene>
    <name evidence="1" type="ORF">TBRA_LOCUS14047</name>
</gene>
<evidence type="ECO:0000313" key="1">
    <source>
        <dbReference type="EMBL" id="CAB0042428.1"/>
    </source>
</evidence>
<dbReference type="Proteomes" id="UP000479190">
    <property type="component" value="Unassembled WGS sequence"/>
</dbReference>
<dbReference type="AlphaFoldDB" id="A0A6H5J2S7"/>
<evidence type="ECO:0000313" key="2">
    <source>
        <dbReference type="Proteomes" id="UP000479190"/>
    </source>
</evidence>
<organism evidence="1 2">
    <name type="scientific">Trichogramma brassicae</name>
    <dbReference type="NCBI Taxonomy" id="86971"/>
    <lineage>
        <taxon>Eukaryota</taxon>
        <taxon>Metazoa</taxon>
        <taxon>Ecdysozoa</taxon>
        <taxon>Arthropoda</taxon>
        <taxon>Hexapoda</taxon>
        <taxon>Insecta</taxon>
        <taxon>Pterygota</taxon>
        <taxon>Neoptera</taxon>
        <taxon>Endopterygota</taxon>
        <taxon>Hymenoptera</taxon>
        <taxon>Apocrita</taxon>
        <taxon>Proctotrupomorpha</taxon>
        <taxon>Chalcidoidea</taxon>
        <taxon>Trichogrammatidae</taxon>
        <taxon>Trichogramma</taxon>
    </lineage>
</organism>
<dbReference type="EMBL" id="CADCXV010001194">
    <property type="protein sequence ID" value="CAB0042428.1"/>
    <property type="molecule type" value="Genomic_DNA"/>
</dbReference>
<proteinExistence type="predicted"/>
<keyword evidence="2" id="KW-1185">Reference proteome</keyword>
<sequence>MANKGSTSQPSQPRQLRQYDRGVENSTCYWFGYLWSTVDQRVQIGRGVAPGRHVRRLCPLVAAAAADAVAEHRSRAVLMRLLLHAAGTGSTFSDVQDVLLVPGIRRVRGSPLHSEVAAVVRRVPVVARRRATIHGVERVVGAGAGGRAPRRWILRIIRMPHRGARRDPIVARSLVRTRHLIRQEARRGRVRGRERGCVRRAAMVWTPQERRRWIHARAIRDRWSCYKFKHTKNTSNH</sequence>
<protein>
    <submittedName>
        <fullName evidence="1">Uncharacterized protein</fullName>
    </submittedName>
</protein>
<reference evidence="1 2" key="1">
    <citation type="submission" date="2020-02" db="EMBL/GenBank/DDBJ databases">
        <authorList>
            <person name="Ferguson B K."/>
        </authorList>
    </citation>
    <scope>NUCLEOTIDE SEQUENCE [LARGE SCALE GENOMIC DNA]</scope>
</reference>